<gene>
    <name evidence="6" type="ORF">SAMN02745207_01123</name>
</gene>
<evidence type="ECO:0000256" key="1">
    <source>
        <dbReference type="ARBA" id="ARBA00008779"/>
    </source>
</evidence>
<evidence type="ECO:0000259" key="5">
    <source>
        <dbReference type="Pfam" id="PF00884"/>
    </source>
</evidence>
<evidence type="ECO:0000313" key="6">
    <source>
        <dbReference type="EMBL" id="SHH43901.1"/>
    </source>
</evidence>
<evidence type="ECO:0000256" key="4">
    <source>
        <dbReference type="ARBA" id="ARBA00022837"/>
    </source>
</evidence>
<dbReference type="InterPro" id="IPR000917">
    <property type="entry name" value="Sulfatase_N"/>
</dbReference>
<dbReference type="OrthoDB" id="279611at2"/>
<dbReference type="Pfam" id="PF00884">
    <property type="entry name" value="Sulfatase"/>
    <property type="match status" value="1"/>
</dbReference>
<feature type="domain" description="Sulfatase N-terminal" evidence="5">
    <location>
        <begin position="6"/>
        <end position="331"/>
    </location>
</feature>
<evidence type="ECO:0000256" key="3">
    <source>
        <dbReference type="ARBA" id="ARBA00022801"/>
    </source>
</evidence>
<dbReference type="InterPro" id="IPR017850">
    <property type="entry name" value="Alkaline_phosphatase_core_sf"/>
</dbReference>
<dbReference type="GO" id="GO:0004065">
    <property type="term" value="F:arylsulfatase activity"/>
    <property type="evidence" value="ECO:0007669"/>
    <property type="project" value="TreeGrafter"/>
</dbReference>
<dbReference type="Gene3D" id="3.40.720.10">
    <property type="entry name" value="Alkaline Phosphatase, subunit A"/>
    <property type="match status" value="1"/>
</dbReference>
<reference evidence="6 7" key="1">
    <citation type="submission" date="2016-11" db="EMBL/GenBank/DDBJ databases">
        <authorList>
            <person name="Jaros S."/>
            <person name="Januszkiewicz K."/>
            <person name="Wedrychowicz H."/>
        </authorList>
    </citation>
    <scope>NUCLEOTIDE SEQUENCE [LARGE SCALE GENOMIC DNA]</scope>
    <source>
        <strain evidence="6 7">DSM 8605</strain>
    </source>
</reference>
<dbReference type="InterPro" id="IPR050738">
    <property type="entry name" value="Sulfatase"/>
</dbReference>
<comment type="similarity">
    <text evidence="1">Belongs to the sulfatase family.</text>
</comment>
<dbReference type="RefSeq" id="WP_073337452.1">
    <property type="nucleotide sequence ID" value="NZ_FQXM01000005.1"/>
</dbReference>
<dbReference type="EMBL" id="FQXM01000005">
    <property type="protein sequence ID" value="SHH43901.1"/>
    <property type="molecule type" value="Genomic_DNA"/>
</dbReference>
<keyword evidence="4" id="KW-0106">Calcium</keyword>
<evidence type="ECO:0000256" key="2">
    <source>
        <dbReference type="ARBA" id="ARBA00022723"/>
    </source>
</evidence>
<dbReference type="PROSITE" id="PS00149">
    <property type="entry name" value="SULFATASE_2"/>
    <property type="match status" value="1"/>
</dbReference>
<keyword evidence="2" id="KW-0479">Metal-binding</keyword>
<keyword evidence="3" id="KW-0378">Hydrolase</keyword>
<dbReference type="InterPro" id="IPR024607">
    <property type="entry name" value="Sulfatase_CS"/>
</dbReference>
<keyword evidence="7" id="KW-1185">Reference proteome</keyword>
<dbReference type="PROSITE" id="PS00523">
    <property type="entry name" value="SULFATASE_1"/>
    <property type="match status" value="1"/>
</dbReference>
<sequence>MSRNQVILIMTDTQRKDMLSCYNKELNMNTPFLDKIANEGIRYERAYTAQPVCGPARSAIFTGTFPHTNGSFGNSMALSQTTKTIGQRLTKAGVHSAYVGKWHLDGGDYFGEGKCPNGWDKEYWFDMRNYLDLMSEEDRFISRKTKTSFEKEVAPSFTYAHQCSDRAIDFIEKHKDEDYFLVISYDEPHQPFLAPSNYFELFKNRNHNNYGNINVDLKDHPEHIRLWAETVNNNDYSAYELMGCNAYVDKEIGRVVDAIDSFANDACIIYTSDHGSALGAHGLWDKGPAMYEEITNIPFLVKWNKKITPAQVSENPVSHIDIVPTVMDIFDLELPKCLEGKSMLPELINSNIKTNEYVFTEFSRYEVDHDGFGGFQPIRSVTDGRYKLSINLLTTDELYDTKEDPCEMHNLIESESHISIRNKLHDTVLKFMDETRDPFRGYYWERRPWRIDAKPAHWEYTGMTRQRYTEEDEVHQLDYSTGLPITEYVRKK</sequence>
<dbReference type="PANTHER" id="PTHR42693">
    <property type="entry name" value="ARYLSULFATASE FAMILY MEMBER"/>
    <property type="match status" value="1"/>
</dbReference>
<evidence type="ECO:0000313" key="7">
    <source>
        <dbReference type="Proteomes" id="UP000184447"/>
    </source>
</evidence>
<dbReference type="PANTHER" id="PTHR42693:SF27">
    <property type="entry name" value="ARYLSULFATASE B [PRECURSOR]"/>
    <property type="match status" value="1"/>
</dbReference>
<protein>
    <submittedName>
        <fullName evidence="6">Uncharacterized sulfatase</fullName>
    </submittedName>
</protein>
<proteinExistence type="inferred from homology"/>
<dbReference type="SUPFAM" id="SSF53649">
    <property type="entry name" value="Alkaline phosphatase-like"/>
    <property type="match status" value="1"/>
</dbReference>
<organism evidence="6 7">
    <name type="scientific">Clostridium grantii DSM 8605</name>
    <dbReference type="NCBI Taxonomy" id="1121316"/>
    <lineage>
        <taxon>Bacteria</taxon>
        <taxon>Bacillati</taxon>
        <taxon>Bacillota</taxon>
        <taxon>Clostridia</taxon>
        <taxon>Eubacteriales</taxon>
        <taxon>Clostridiaceae</taxon>
        <taxon>Clostridium</taxon>
    </lineage>
</organism>
<dbReference type="GO" id="GO:0046872">
    <property type="term" value="F:metal ion binding"/>
    <property type="evidence" value="ECO:0007669"/>
    <property type="project" value="UniProtKB-KW"/>
</dbReference>
<dbReference type="AlphaFoldDB" id="A0A1M5SZG1"/>
<name>A0A1M5SZG1_9CLOT</name>
<dbReference type="STRING" id="1121316.SAMN02745207_01123"/>
<dbReference type="Proteomes" id="UP000184447">
    <property type="component" value="Unassembled WGS sequence"/>
</dbReference>
<accession>A0A1M5SZG1</accession>